<dbReference type="Proteomes" id="UP000306602">
    <property type="component" value="Unassembled WGS sequence"/>
</dbReference>
<dbReference type="PANTHER" id="PTHR42793">
    <property type="entry name" value="COA BINDING DOMAIN CONTAINING PROTEIN"/>
    <property type="match status" value="1"/>
</dbReference>
<dbReference type="Pfam" id="PF13380">
    <property type="entry name" value="CoA_binding_2"/>
    <property type="match status" value="1"/>
</dbReference>
<dbReference type="SUPFAM" id="SSF56059">
    <property type="entry name" value="Glutathione synthetase ATP-binding domain-like"/>
    <property type="match status" value="1"/>
</dbReference>
<dbReference type="GO" id="GO:0006099">
    <property type="term" value="P:tricarboxylic acid cycle"/>
    <property type="evidence" value="ECO:0007669"/>
    <property type="project" value="UniProtKB-KW"/>
</dbReference>
<dbReference type="Pfam" id="PF13607">
    <property type="entry name" value="Succ_CoA_lig"/>
    <property type="match status" value="1"/>
</dbReference>
<dbReference type="SUPFAM" id="SSF52210">
    <property type="entry name" value="Succinyl-CoA synthetase domains"/>
    <property type="match status" value="2"/>
</dbReference>
<dbReference type="GO" id="GO:0005524">
    <property type="term" value="F:ATP binding"/>
    <property type="evidence" value="ECO:0007669"/>
    <property type="project" value="InterPro"/>
</dbReference>
<keyword evidence="4" id="KW-1185">Reference proteome</keyword>
<name>A0A4S4N6W5_9RHOB</name>
<proteinExistence type="predicted"/>
<dbReference type="SUPFAM" id="SSF51735">
    <property type="entry name" value="NAD(P)-binding Rossmann-fold domains"/>
    <property type="match status" value="1"/>
</dbReference>
<dbReference type="InterPro" id="IPR036291">
    <property type="entry name" value="NAD(P)-bd_dom_sf"/>
</dbReference>
<organism evidence="3 4">
    <name type="scientific">Aliishimia ponticola</name>
    <dbReference type="NCBI Taxonomy" id="2499833"/>
    <lineage>
        <taxon>Bacteria</taxon>
        <taxon>Pseudomonadati</taxon>
        <taxon>Pseudomonadota</taxon>
        <taxon>Alphaproteobacteria</taxon>
        <taxon>Rhodobacterales</taxon>
        <taxon>Paracoccaceae</taxon>
        <taxon>Aliishimia</taxon>
    </lineage>
</organism>
<gene>
    <name evidence="3" type="ORF">E4Z66_17440</name>
</gene>
<keyword evidence="1" id="KW-0816">Tricarboxylic acid cycle</keyword>
<evidence type="ECO:0000313" key="3">
    <source>
        <dbReference type="EMBL" id="THH34882.1"/>
    </source>
</evidence>
<comment type="caution">
    <text evidence="3">The sequence shown here is derived from an EMBL/GenBank/DDBJ whole genome shotgun (WGS) entry which is preliminary data.</text>
</comment>
<dbReference type="SMART" id="SM00881">
    <property type="entry name" value="CoA_binding"/>
    <property type="match status" value="1"/>
</dbReference>
<evidence type="ECO:0000256" key="1">
    <source>
        <dbReference type="ARBA" id="ARBA00022532"/>
    </source>
</evidence>
<dbReference type="AlphaFoldDB" id="A0A4S4N6W5"/>
<sequence length="668" mass="69889">MSLTRLLQARQIVVVGGGAWCESIIGAARRIGFTGVIVPVHPSGKQIAGLASVPSVADVDGRIDAAFIGVNRKATVQVVRELAALGSGGAVCFASGFSEADAEDSEGRDLQAALVEVAGDMPILGPNCYGFINALDRVAIWPDQHGMAPVERGVAILTQSSNIAINMTMQKRGLPIAYVVACGNQAQTSQADVAMSLLDDPRVTALGLHIEGFGDTAAWHKVALMAWDRGVGIVAIKVGASDQARSGAVSHSASLAGSDAGADALLRRFGMGRVGDVPTFLETLKLLHMEGRLDAPTLSSISCSGGEALLCADTVAASELTLPALDDDQKQALRAALGPMVALANPLDYHTYIWRDVDAMTAAWRPMAADNIGLTLAIVDYPHTDAADWECATQAAIRVRAETGRPVAVVATLPELMPEDISARLMAHGVVPIQGLREAISAAQIASCRTRPSESAPLTGHDMAAGQTMTETEAKFALSAHDLDLPRRIETDLDGLATDAQGLTGPLVLKGVGLAHKSEAGAVKLGLTPEELEAAAIQMPADRFLVEEMIENAVAELLIGVTMDPAHGMVLTLAAGGVLTELLEDRTSLVLPVTEREVEQALTKLKLAKLLDGFRGKPAASRPAIISAVMAVQDYVLKNHPSVIEIEINPLICTPTRAVAVDALITKG</sequence>
<dbReference type="InterPro" id="IPR013815">
    <property type="entry name" value="ATP_grasp_subdomain_1"/>
</dbReference>
<protein>
    <submittedName>
        <fullName evidence="3">CoA-binding protein</fullName>
    </submittedName>
</protein>
<dbReference type="Gene3D" id="3.40.50.261">
    <property type="entry name" value="Succinyl-CoA synthetase domains"/>
    <property type="match status" value="2"/>
</dbReference>
<dbReference type="Gene3D" id="3.30.470.20">
    <property type="entry name" value="ATP-grasp fold, B domain"/>
    <property type="match status" value="1"/>
</dbReference>
<dbReference type="InterPro" id="IPR003781">
    <property type="entry name" value="CoA-bd"/>
</dbReference>
<dbReference type="EMBL" id="SRKY01000005">
    <property type="protein sequence ID" value="THH34882.1"/>
    <property type="molecule type" value="Genomic_DNA"/>
</dbReference>
<dbReference type="InterPro" id="IPR032875">
    <property type="entry name" value="Succ_CoA_lig_flav_dom"/>
</dbReference>
<feature type="domain" description="CoA-binding" evidence="2">
    <location>
        <begin position="6"/>
        <end position="97"/>
    </location>
</feature>
<dbReference type="PANTHER" id="PTHR42793:SF4">
    <property type="entry name" value="BLL6376 PROTEIN"/>
    <property type="match status" value="1"/>
</dbReference>
<dbReference type="Gene3D" id="3.40.50.720">
    <property type="entry name" value="NAD(P)-binding Rossmann-like Domain"/>
    <property type="match status" value="1"/>
</dbReference>
<accession>A0A4S4N6W5</accession>
<dbReference type="OrthoDB" id="9807426at2"/>
<dbReference type="Gene3D" id="3.30.1490.20">
    <property type="entry name" value="ATP-grasp fold, A domain"/>
    <property type="match status" value="1"/>
</dbReference>
<dbReference type="InterPro" id="IPR016102">
    <property type="entry name" value="Succinyl-CoA_synth-like"/>
</dbReference>
<evidence type="ECO:0000259" key="2">
    <source>
        <dbReference type="SMART" id="SM00881"/>
    </source>
</evidence>
<reference evidence="3 4" key="1">
    <citation type="submission" date="2019-04" db="EMBL/GenBank/DDBJ databases">
        <title>Shimia ponticola sp. nov., isolated from seawater.</title>
        <authorList>
            <person name="Kim Y.-O."/>
            <person name="Yoon J.-H."/>
        </authorList>
    </citation>
    <scope>NUCLEOTIDE SEQUENCE [LARGE SCALE GENOMIC DNA]</scope>
    <source>
        <strain evidence="3 4">MYP11</strain>
    </source>
</reference>
<evidence type="ECO:0000313" key="4">
    <source>
        <dbReference type="Proteomes" id="UP000306602"/>
    </source>
</evidence>
<dbReference type="Pfam" id="PF13549">
    <property type="entry name" value="ATP-grasp_5"/>
    <property type="match status" value="1"/>
</dbReference>